<name>B4GQ09_DROPE</name>
<organism evidence="3">
    <name type="scientific">Drosophila persimilis</name>
    <name type="common">Fruit fly</name>
    <dbReference type="NCBI Taxonomy" id="7234"/>
    <lineage>
        <taxon>Eukaryota</taxon>
        <taxon>Metazoa</taxon>
        <taxon>Ecdysozoa</taxon>
        <taxon>Arthropoda</taxon>
        <taxon>Hexapoda</taxon>
        <taxon>Insecta</taxon>
        <taxon>Pterygota</taxon>
        <taxon>Neoptera</taxon>
        <taxon>Endopterygota</taxon>
        <taxon>Diptera</taxon>
        <taxon>Brachycera</taxon>
        <taxon>Muscomorpha</taxon>
        <taxon>Ephydroidea</taxon>
        <taxon>Drosophilidae</taxon>
        <taxon>Drosophila</taxon>
        <taxon>Sophophora</taxon>
    </lineage>
</organism>
<dbReference type="OMA" id="DKFVQRP"/>
<sequence>MFRRAKDKLDKKFELKLEDVPKLERSKTSSSARQSAGKILEQKPRPKDDPKDTELADLMRRVRVEHPDKFVPKPKLERSKTSSSTTQPEGKFPEQKLHPKDDPKVAELADLIRRVRIEHPEKFVQRPKLMRSKTQIIFTPKDYRNRKGVLPEYVRRLPRIREEAPPKKDLPKIGSGVYHKLPKEN</sequence>
<evidence type="ECO:0000313" key="3">
    <source>
        <dbReference type="Proteomes" id="UP000008744"/>
    </source>
</evidence>
<accession>B4GQ09</accession>
<feature type="region of interest" description="Disordered" evidence="1">
    <location>
        <begin position="163"/>
        <end position="185"/>
    </location>
</feature>
<feature type="region of interest" description="Disordered" evidence="1">
    <location>
        <begin position="1"/>
        <end position="103"/>
    </location>
</feature>
<evidence type="ECO:0000313" key="2">
    <source>
        <dbReference type="EMBL" id="EDW39681.1"/>
    </source>
</evidence>
<dbReference type="Proteomes" id="UP000008744">
    <property type="component" value="Unassembled WGS sequence"/>
</dbReference>
<proteinExistence type="predicted"/>
<evidence type="ECO:0000256" key="1">
    <source>
        <dbReference type="SAM" id="MobiDB-lite"/>
    </source>
</evidence>
<dbReference type="EMBL" id="CH479187">
    <property type="protein sequence ID" value="EDW39681.1"/>
    <property type="molecule type" value="Genomic_DNA"/>
</dbReference>
<feature type="compositionally biased region" description="Basic and acidic residues" evidence="1">
    <location>
        <begin position="7"/>
        <end position="27"/>
    </location>
</feature>
<dbReference type="AlphaFoldDB" id="B4GQ09"/>
<gene>
    <name evidence="2" type="primary">Dper\GL15637</name>
    <name evidence="2" type="ORF">Dper_GL15637</name>
</gene>
<keyword evidence="3" id="KW-1185">Reference proteome</keyword>
<dbReference type="HOGENOM" id="CLU_1462810_0_0_1"/>
<protein>
    <submittedName>
        <fullName evidence="2">GL15637</fullName>
    </submittedName>
</protein>
<feature type="compositionally biased region" description="Basic and acidic residues" evidence="1">
    <location>
        <begin position="91"/>
        <end position="103"/>
    </location>
</feature>
<feature type="compositionally biased region" description="Basic and acidic residues" evidence="1">
    <location>
        <begin position="40"/>
        <end position="80"/>
    </location>
</feature>
<reference evidence="2 3" key="1">
    <citation type="journal article" date="2007" name="Nature">
        <title>Evolution of genes and genomes on the Drosophila phylogeny.</title>
        <authorList>
            <consortium name="Drosophila 12 Genomes Consortium"/>
            <person name="Clark A.G."/>
            <person name="Eisen M.B."/>
            <person name="Smith D.R."/>
            <person name="Bergman C.M."/>
            <person name="Oliver B."/>
            <person name="Markow T.A."/>
            <person name="Kaufman T.C."/>
            <person name="Kellis M."/>
            <person name="Gelbart W."/>
            <person name="Iyer V.N."/>
            <person name="Pollard D.A."/>
            <person name="Sackton T.B."/>
            <person name="Larracuente A.M."/>
            <person name="Singh N.D."/>
            <person name="Abad J.P."/>
            <person name="Abt D.N."/>
            <person name="Adryan B."/>
            <person name="Aguade M."/>
            <person name="Akashi H."/>
            <person name="Anderson W.W."/>
            <person name="Aquadro C.F."/>
            <person name="Ardell D.H."/>
            <person name="Arguello R."/>
            <person name="Artieri C.G."/>
            <person name="Barbash D.A."/>
            <person name="Barker D."/>
            <person name="Barsanti P."/>
            <person name="Batterham P."/>
            <person name="Batzoglou S."/>
            <person name="Begun D."/>
            <person name="Bhutkar A."/>
            <person name="Blanco E."/>
            <person name="Bosak S.A."/>
            <person name="Bradley R.K."/>
            <person name="Brand A.D."/>
            <person name="Brent M.R."/>
            <person name="Brooks A.N."/>
            <person name="Brown R.H."/>
            <person name="Butlin R.K."/>
            <person name="Caggese C."/>
            <person name="Calvi B.R."/>
            <person name="Bernardo de Carvalho A."/>
            <person name="Caspi A."/>
            <person name="Castrezana S."/>
            <person name="Celniker S.E."/>
            <person name="Chang J.L."/>
            <person name="Chapple C."/>
            <person name="Chatterji S."/>
            <person name="Chinwalla A."/>
            <person name="Civetta A."/>
            <person name="Clifton S.W."/>
            <person name="Comeron J.M."/>
            <person name="Costello J.C."/>
            <person name="Coyne J.A."/>
            <person name="Daub J."/>
            <person name="David R.G."/>
            <person name="Delcher A.L."/>
            <person name="Delehaunty K."/>
            <person name="Do C.B."/>
            <person name="Ebling H."/>
            <person name="Edwards K."/>
            <person name="Eickbush T."/>
            <person name="Evans J.D."/>
            <person name="Filipski A."/>
            <person name="Findeiss S."/>
            <person name="Freyhult E."/>
            <person name="Fulton L."/>
            <person name="Fulton R."/>
            <person name="Garcia A.C."/>
            <person name="Gardiner A."/>
            <person name="Garfield D.A."/>
            <person name="Garvin B.E."/>
            <person name="Gibson G."/>
            <person name="Gilbert D."/>
            <person name="Gnerre S."/>
            <person name="Godfrey J."/>
            <person name="Good R."/>
            <person name="Gotea V."/>
            <person name="Gravely B."/>
            <person name="Greenberg A.J."/>
            <person name="Griffiths-Jones S."/>
            <person name="Gross S."/>
            <person name="Guigo R."/>
            <person name="Gustafson E.A."/>
            <person name="Haerty W."/>
            <person name="Hahn M.W."/>
            <person name="Halligan D.L."/>
            <person name="Halpern A.L."/>
            <person name="Halter G.M."/>
            <person name="Han M.V."/>
            <person name="Heger A."/>
            <person name="Hillier L."/>
            <person name="Hinrichs A.S."/>
            <person name="Holmes I."/>
            <person name="Hoskins R.A."/>
            <person name="Hubisz M.J."/>
            <person name="Hultmark D."/>
            <person name="Huntley M.A."/>
            <person name="Jaffe D.B."/>
            <person name="Jagadeeshan S."/>
            <person name="Jeck W.R."/>
            <person name="Johnson J."/>
            <person name="Jones C.D."/>
            <person name="Jordan W.C."/>
            <person name="Karpen G.H."/>
            <person name="Kataoka E."/>
            <person name="Keightley P.D."/>
            <person name="Kheradpour P."/>
            <person name="Kirkness E.F."/>
            <person name="Koerich L.B."/>
            <person name="Kristiansen K."/>
            <person name="Kudrna D."/>
            <person name="Kulathinal R.J."/>
            <person name="Kumar S."/>
            <person name="Kwok R."/>
            <person name="Lander E."/>
            <person name="Langley C.H."/>
            <person name="Lapoint R."/>
            <person name="Lazzaro B.P."/>
            <person name="Lee S.J."/>
            <person name="Levesque L."/>
            <person name="Li R."/>
            <person name="Lin C.F."/>
            <person name="Lin M.F."/>
            <person name="Lindblad-Toh K."/>
            <person name="Llopart A."/>
            <person name="Long M."/>
            <person name="Low L."/>
            <person name="Lozovsky E."/>
            <person name="Lu J."/>
            <person name="Luo M."/>
            <person name="Machado C.A."/>
            <person name="Makalowski W."/>
            <person name="Marzo M."/>
            <person name="Matsuda M."/>
            <person name="Matzkin L."/>
            <person name="McAllister B."/>
            <person name="McBride C.S."/>
            <person name="McKernan B."/>
            <person name="McKernan K."/>
            <person name="Mendez-Lago M."/>
            <person name="Minx P."/>
            <person name="Mollenhauer M.U."/>
            <person name="Montooth K."/>
            <person name="Mount S.M."/>
            <person name="Mu X."/>
            <person name="Myers E."/>
            <person name="Negre B."/>
            <person name="Newfeld S."/>
            <person name="Nielsen R."/>
            <person name="Noor M.A."/>
            <person name="O'Grady P."/>
            <person name="Pachter L."/>
            <person name="Papaceit M."/>
            <person name="Parisi M.J."/>
            <person name="Parisi M."/>
            <person name="Parts L."/>
            <person name="Pedersen J.S."/>
            <person name="Pesole G."/>
            <person name="Phillippy A.M."/>
            <person name="Ponting C.P."/>
            <person name="Pop M."/>
            <person name="Porcelli D."/>
            <person name="Powell J.R."/>
            <person name="Prohaska S."/>
            <person name="Pruitt K."/>
            <person name="Puig M."/>
            <person name="Quesneville H."/>
            <person name="Ram K.R."/>
            <person name="Rand D."/>
            <person name="Rasmussen M.D."/>
            <person name="Reed L.K."/>
            <person name="Reenan R."/>
            <person name="Reily A."/>
            <person name="Remington K.A."/>
            <person name="Rieger T.T."/>
            <person name="Ritchie M.G."/>
            <person name="Robin C."/>
            <person name="Rogers Y.H."/>
            <person name="Rohde C."/>
            <person name="Rozas J."/>
            <person name="Rubenfield M.J."/>
            <person name="Ruiz A."/>
            <person name="Russo S."/>
            <person name="Salzberg S.L."/>
            <person name="Sanchez-Gracia A."/>
            <person name="Saranga D.J."/>
            <person name="Sato H."/>
            <person name="Schaeffer S.W."/>
            <person name="Schatz M.C."/>
            <person name="Schlenke T."/>
            <person name="Schwartz R."/>
            <person name="Segarra C."/>
            <person name="Singh R.S."/>
            <person name="Sirot L."/>
            <person name="Sirota M."/>
            <person name="Sisneros N.B."/>
            <person name="Smith C.D."/>
            <person name="Smith T.F."/>
            <person name="Spieth J."/>
            <person name="Stage D.E."/>
            <person name="Stark A."/>
            <person name="Stephan W."/>
            <person name="Strausberg R.L."/>
            <person name="Strempel S."/>
            <person name="Sturgill D."/>
            <person name="Sutton G."/>
            <person name="Sutton G.G."/>
            <person name="Tao W."/>
            <person name="Teichmann S."/>
            <person name="Tobari Y.N."/>
            <person name="Tomimura Y."/>
            <person name="Tsolas J.M."/>
            <person name="Valente V.L."/>
            <person name="Venter E."/>
            <person name="Venter J.C."/>
            <person name="Vicario S."/>
            <person name="Vieira F.G."/>
            <person name="Vilella A.J."/>
            <person name="Villasante A."/>
            <person name="Walenz B."/>
            <person name="Wang J."/>
            <person name="Wasserman M."/>
            <person name="Watts T."/>
            <person name="Wilson D."/>
            <person name="Wilson R.K."/>
            <person name="Wing R.A."/>
            <person name="Wolfner M.F."/>
            <person name="Wong A."/>
            <person name="Wong G.K."/>
            <person name="Wu C.I."/>
            <person name="Wu G."/>
            <person name="Yamamoto D."/>
            <person name="Yang H.P."/>
            <person name="Yang S.P."/>
            <person name="Yorke J.A."/>
            <person name="Yoshida K."/>
            <person name="Zdobnov E."/>
            <person name="Zhang P."/>
            <person name="Zhang Y."/>
            <person name="Zimin A.V."/>
            <person name="Baldwin J."/>
            <person name="Abdouelleil A."/>
            <person name="Abdulkadir J."/>
            <person name="Abebe A."/>
            <person name="Abera B."/>
            <person name="Abreu J."/>
            <person name="Acer S.C."/>
            <person name="Aftuck L."/>
            <person name="Alexander A."/>
            <person name="An P."/>
            <person name="Anderson E."/>
            <person name="Anderson S."/>
            <person name="Arachi H."/>
            <person name="Azer M."/>
            <person name="Bachantsang P."/>
            <person name="Barry A."/>
            <person name="Bayul T."/>
            <person name="Berlin A."/>
            <person name="Bessette D."/>
            <person name="Bloom T."/>
            <person name="Blye J."/>
            <person name="Boguslavskiy L."/>
            <person name="Bonnet C."/>
            <person name="Boukhgalter B."/>
            <person name="Bourzgui I."/>
            <person name="Brown A."/>
            <person name="Cahill P."/>
            <person name="Channer S."/>
            <person name="Cheshatsang Y."/>
            <person name="Chuda L."/>
            <person name="Citroen M."/>
            <person name="Collymore A."/>
            <person name="Cooke P."/>
            <person name="Costello M."/>
            <person name="D'Aco K."/>
            <person name="Daza R."/>
            <person name="De Haan G."/>
            <person name="DeGray S."/>
            <person name="DeMaso C."/>
            <person name="Dhargay N."/>
            <person name="Dooley K."/>
            <person name="Dooley E."/>
            <person name="Doricent M."/>
            <person name="Dorje P."/>
            <person name="Dorjee K."/>
            <person name="Dupes A."/>
            <person name="Elong R."/>
            <person name="Falk J."/>
            <person name="Farina A."/>
            <person name="Faro S."/>
            <person name="Ferguson D."/>
            <person name="Fisher S."/>
            <person name="Foley C.D."/>
            <person name="Franke A."/>
            <person name="Friedrich D."/>
            <person name="Gadbois L."/>
            <person name="Gearin G."/>
            <person name="Gearin C.R."/>
            <person name="Giannoukos G."/>
            <person name="Goode T."/>
            <person name="Graham J."/>
            <person name="Grandbois E."/>
            <person name="Grewal S."/>
            <person name="Gyaltsen K."/>
            <person name="Hafez N."/>
            <person name="Hagos B."/>
            <person name="Hall J."/>
            <person name="Henson C."/>
            <person name="Hollinger A."/>
            <person name="Honan T."/>
            <person name="Huard M.D."/>
            <person name="Hughes L."/>
            <person name="Hurhula B."/>
            <person name="Husby M.E."/>
            <person name="Kamat A."/>
            <person name="Kanga B."/>
            <person name="Kashin S."/>
            <person name="Khazanovich D."/>
            <person name="Kisner P."/>
            <person name="Lance K."/>
            <person name="Lara M."/>
            <person name="Lee W."/>
            <person name="Lennon N."/>
            <person name="Letendre F."/>
            <person name="LeVine R."/>
            <person name="Lipovsky A."/>
            <person name="Liu X."/>
            <person name="Liu J."/>
            <person name="Liu S."/>
            <person name="Lokyitsang T."/>
            <person name="Lokyitsang Y."/>
            <person name="Lubonja R."/>
            <person name="Lui A."/>
            <person name="MacDonald P."/>
            <person name="Magnisalis V."/>
            <person name="Maru K."/>
            <person name="Matthews C."/>
            <person name="McCusker W."/>
            <person name="McDonough S."/>
            <person name="Mehta T."/>
            <person name="Meldrim J."/>
            <person name="Meneus L."/>
            <person name="Mihai O."/>
            <person name="Mihalev A."/>
            <person name="Mihova T."/>
            <person name="Mittelman R."/>
            <person name="Mlenga V."/>
            <person name="Montmayeur A."/>
            <person name="Mulrain L."/>
            <person name="Navidi A."/>
            <person name="Naylor J."/>
            <person name="Negash T."/>
            <person name="Nguyen T."/>
            <person name="Nguyen N."/>
            <person name="Nicol R."/>
            <person name="Norbu C."/>
            <person name="Norbu N."/>
            <person name="Novod N."/>
            <person name="O'Neill B."/>
            <person name="Osman S."/>
            <person name="Markiewicz E."/>
            <person name="Oyono O.L."/>
            <person name="Patti C."/>
            <person name="Phunkhang P."/>
            <person name="Pierre F."/>
            <person name="Priest M."/>
            <person name="Raghuraman S."/>
            <person name="Rege F."/>
            <person name="Reyes R."/>
            <person name="Rise C."/>
            <person name="Rogov P."/>
            <person name="Ross K."/>
            <person name="Ryan E."/>
            <person name="Settipalli S."/>
            <person name="Shea T."/>
            <person name="Sherpa N."/>
            <person name="Shi L."/>
            <person name="Shih D."/>
            <person name="Sparrow T."/>
            <person name="Spaulding J."/>
            <person name="Stalker J."/>
            <person name="Stange-Thomann N."/>
            <person name="Stavropoulos S."/>
            <person name="Stone C."/>
            <person name="Strader C."/>
            <person name="Tesfaye S."/>
            <person name="Thomson T."/>
            <person name="Thoulutsang Y."/>
            <person name="Thoulutsang D."/>
            <person name="Topham K."/>
            <person name="Topping I."/>
            <person name="Tsamla T."/>
            <person name="Vassiliev H."/>
            <person name="Vo A."/>
            <person name="Wangchuk T."/>
            <person name="Wangdi T."/>
            <person name="Weiand M."/>
            <person name="Wilkinson J."/>
            <person name="Wilson A."/>
            <person name="Yadav S."/>
            <person name="Young G."/>
            <person name="Yu Q."/>
            <person name="Zembek L."/>
            <person name="Zhong D."/>
            <person name="Zimmer A."/>
            <person name="Zwirko Z."/>
            <person name="Jaffe D.B."/>
            <person name="Alvarez P."/>
            <person name="Brockman W."/>
            <person name="Butler J."/>
            <person name="Chin C."/>
            <person name="Gnerre S."/>
            <person name="Grabherr M."/>
            <person name="Kleber M."/>
            <person name="Mauceli E."/>
            <person name="MacCallum I."/>
        </authorList>
    </citation>
    <scope>NUCLEOTIDE SEQUENCE [LARGE SCALE GENOMIC DNA]</scope>
    <source>
        <strain evidence="3">MSH-3 / Tucson 14011-0111.49</strain>
    </source>
</reference>